<dbReference type="PANTHER" id="PTHR47962:SF3">
    <property type="entry name" value="LARGE ATP-DEPENDENT HELICASE-RELATED PROTEIN"/>
    <property type="match status" value="1"/>
</dbReference>
<evidence type="ECO:0000259" key="11">
    <source>
        <dbReference type="PROSITE" id="PS51194"/>
    </source>
</evidence>
<evidence type="ECO:0000313" key="13">
    <source>
        <dbReference type="Proteomes" id="UP001304300"/>
    </source>
</evidence>
<dbReference type="Pfam" id="PF08494">
    <property type="entry name" value="DEAD_assoc"/>
    <property type="match status" value="1"/>
</dbReference>
<evidence type="ECO:0000256" key="1">
    <source>
        <dbReference type="ARBA" id="ARBA00022741"/>
    </source>
</evidence>
<dbReference type="GO" id="GO:0016874">
    <property type="term" value="F:ligase activity"/>
    <property type="evidence" value="ECO:0007669"/>
    <property type="project" value="UniProtKB-KW"/>
</dbReference>
<keyword evidence="2" id="KW-0227">DNA damage</keyword>
<accession>A0AAQ3L9P6</accession>
<dbReference type="InterPro" id="IPR017170">
    <property type="entry name" value="Lhr-like"/>
</dbReference>
<dbReference type="AlphaFoldDB" id="A0AAQ3L9P6"/>
<evidence type="ECO:0000256" key="6">
    <source>
        <dbReference type="ARBA" id="ARBA00023125"/>
    </source>
</evidence>
<dbReference type="GO" id="GO:0005524">
    <property type="term" value="F:ATP binding"/>
    <property type="evidence" value="ECO:0007669"/>
    <property type="project" value="UniProtKB-KW"/>
</dbReference>
<dbReference type="PROSITE" id="PS51192">
    <property type="entry name" value="HELICASE_ATP_BIND_1"/>
    <property type="match status" value="1"/>
</dbReference>
<dbReference type="Pfam" id="PF19306">
    <property type="entry name" value="WHD_Lhr"/>
    <property type="match status" value="1"/>
</dbReference>
<dbReference type="SMART" id="SM00490">
    <property type="entry name" value="HELICc"/>
    <property type="match status" value="1"/>
</dbReference>
<dbReference type="Gene3D" id="3.40.50.300">
    <property type="entry name" value="P-loop containing nucleotide triphosphate hydrolases"/>
    <property type="match status" value="2"/>
</dbReference>
<feature type="domain" description="Helicase ATP-binding" evidence="10">
    <location>
        <begin position="26"/>
        <end position="205"/>
    </location>
</feature>
<dbReference type="InterPro" id="IPR011545">
    <property type="entry name" value="DEAD/DEAH_box_helicase_dom"/>
</dbReference>
<dbReference type="Pfam" id="PF00271">
    <property type="entry name" value="Helicase_C"/>
    <property type="match status" value="1"/>
</dbReference>
<evidence type="ECO:0000256" key="4">
    <source>
        <dbReference type="ARBA" id="ARBA00022806"/>
    </source>
</evidence>
<dbReference type="InterPro" id="IPR001650">
    <property type="entry name" value="Helicase_C-like"/>
</dbReference>
<reference evidence="12 13" key="1">
    <citation type="submission" date="2023-10" db="EMBL/GenBank/DDBJ databases">
        <title>Rubellicoccus peritrichatus gen. nov., sp. nov., isolated from an algae of coral reef tank.</title>
        <authorList>
            <person name="Luo J."/>
        </authorList>
    </citation>
    <scope>NUCLEOTIDE SEQUENCE [LARGE SCALE GENOMIC DNA]</scope>
    <source>
        <strain evidence="12 13">CR14</strain>
    </source>
</reference>
<dbReference type="PIRSF" id="PIRSF037307">
    <property type="entry name" value="Lhr-like_helic_prd"/>
    <property type="match status" value="1"/>
</dbReference>
<evidence type="ECO:0000256" key="8">
    <source>
        <dbReference type="ARBA" id="ARBA00023235"/>
    </source>
</evidence>
<sequence length="808" mass="90583">MPPTKQIEQWFETLGWKAFPFQQEAWQAYQAGKSGLIHAPTGIGKTYAAVGGPVIQALNGKLQSGLQVLWITPLRALANDTADAISRMLEGVGLNWTVEIRHGDVSSSTRQRQKRRLPELLVTTPESLTVLLSYEDASEKFSRVNCVICDEWHELLGTKRGIQTELALSRLQAINPELCRWGLSATIGNVEEALEVLTGAAINESILIEGKCEKQIEIETLLPETIEKFPWAGHLGIRLLPEVIQRIRSARTSLVFTNTRAQCEIWYQSLIKAEPELEPLIALHHGSLDRDLRNSVEQRLDSGELRAVVCTSSLDLGVDFSPVEQVIQIGSPKGIARLVQRAGRSGHQPGATSKIFGVPTNALEILEFAAAREALKRKEIEPRKPVQNALDVLLQHVITMSLNGTLTEKQLRQEVYSTAAFQKLADDDWNWIMSFAKGQTGALQAYPEYSKVIEENGVLKISEKRIERMHRMSIGTITSDSEVTVRLKSGPVLGQIEERFVTRLKPGDHFSFAGSRLELVRFRGMVALVKRAGYKAGSTPSWQGGRAPLSSELASAVSRELAEYSADHDNQQSIELKRLASLLDIQRERSDLPMSQYLLIEQCRVKRTSNLFCFPFAGRLVHEGLAALVAYRLSRQLPLTLKTTVNDYGFSLQSARKFEVDEAVIQELFQLNNLAEDLLECMNTTELARRQFREISRISGLVFQGYPGQQKTVKNVQMSASLLYDVFAKYDTDNRLLLQAKAELLERQLEQTRLRETLDRIQTVPIRLHTTKKLSPFAFPLWAEALHQQVSSESWADKIALLAAEMEA</sequence>
<dbReference type="InterPro" id="IPR026362">
    <property type="entry name" value="DEXH_lig_assoc"/>
</dbReference>
<evidence type="ECO:0000256" key="5">
    <source>
        <dbReference type="ARBA" id="ARBA00022840"/>
    </source>
</evidence>
<name>A0AAQ3L9P6_9BACT</name>
<dbReference type="GO" id="GO:0004386">
    <property type="term" value="F:helicase activity"/>
    <property type="evidence" value="ECO:0007669"/>
    <property type="project" value="UniProtKB-KW"/>
</dbReference>
<organism evidence="12 13">
    <name type="scientific">Rubellicoccus peritrichatus</name>
    <dbReference type="NCBI Taxonomy" id="3080537"/>
    <lineage>
        <taxon>Bacteria</taxon>
        <taxon>Pseudomonadati</taxon>
        <taxon>Verrucomicrobiota</taxon>
        <taxon>Opitutia</taxon>
        <taxon>Puniceicoccales</taxon>
        <taxon>Cerasicoccaceae</taxon>
        <taxon>Rubellicoccus</taxon>
    </lineage>
</organism>
<keyword evidence="5" id="KW-0067">ATP-binding</keyword>
<dbReference type="GO" id="GO:0016887">
    <property type="term" value="F:ATP hydrolysis activity"/>
    <property type="evidence" value="ECO:0007669"/>
    <property type="project" value="TreeGrafter"/>
</dbReference>
<dbReference type="InterPro" id="IPR045628">
    <property type="entry name" value="Lhr_WH_dom"/>
</dbReference>
<evidence type="ECO:0000256" key="2">
    <source>
        <dbReference type="ARBA" id="ARBA00022763"/>
    </source>
</evidence>
<dbReference type="InterPro" id="IPR013701">
    <property type="entry name" value="Lhr-like_DEAD/DEAH_assoc"/>
</dbReference>
<dbReference type="RefSeq" id="WP_317834679.1">
    <property type="nucleotide sequence ID" value="NZ_CP136920.1"/>
</dbReference>
<keyword evidence="8" id="KW-0413">Isomerase</keyword>
<dbReference type="Pfam" id="PF00270">
    <property type="entry name" value="DEAD"/>
    <property type="match status" value="1"/>
</dbReference>
<keyword evidence="13" id="KW-1185">Reference proteome</keyword>
<keyword evidence="7" id="KW-0234">DNA repair</keyword>
<dbReference type="PANTHER" id="PTHR47962">
    <property type="entry name" value="ATP-DEPENDENT HELICASE LHR-RELATED-RELATED"/>
    <property type="match status" value="1"/>
</dbReference>
<feature type="domain" description="Helicase C-terminal" evidence="11">
    <location>
        <begin position="239"/>
        <end position="401"/>
    </location>
</feature>
<evidence type="ECO:0000313" key="12">
    <source>
        <dbReference type="EMBL" id="WOO42194.1"/>
    </source>
</evidence>
<proteinExistence type="inferred from homology"/>
<dbReference type="InterPro" id="IPR052511">
    <property type="entry name" value="ATP-dep_Helicase"/>
</dbReference>
<dbReference type="SUPFAM" id="SSF52540">
    <property type="entry name" value="P-loop containing nucleoside triphosphate hydrolases"/>
    <property type="match status" value="1"/>
</dbReference>
<dbReference type="KEGG" id="puo:RZN69_03770"/>
<evidence type="ECO:0000259" key="10">
    <source>
        <dbReference type="PROSITE" id="PS51192"/>
    </source>
</evidence>
<dbReference type="Proteomes" id="UP001304300">
    <property type="component" value="Chromosome"/>
</dbReference>
<keyword evidence="6" id="KW-0238">DNA-binding</keyword>
<keyword evidence="4" id="KW-0347">Helicase</keyword>
<dbReference type="EMBL" id="CP136920">
    <property type="protein sequence ID" value="WOO42194.1"/>
    <property type="molecule type" value="Genomic_DNA"/>
</dbReference>
<dbReference type="CDD" id="cd18796">
    <property type="entry name" value="SF2_C_LHR"/>
    <property type="match status" value="1"/>
</dbReference>
<dbReference type="InterPro" id="IPR027417">
    <property type="entry name" value="P-loop_NTPase"/>
</dbReference>
<keyword evidence="12" id="KW-0436">Ligase</keyword>
<keyword evidence="1" id="KW-0547">Nucleotide-binding</keyword>
<dbReference type="GO" id="GO:0006281">
    <property type="term" value="P:DNA repair"/>
    <property type="evidence" value="ECO:0007669"/>
    <property type="project" value="UniProtKB-KW"/>
</dbReference>
<dbReference type="GO" id="GO:0003677">
    <property type="term" value="F:DNA binding"/>
    <property type="evidence" value="ECO:0007669"/>
    <property type="project" value="UniProtKB-KW"/>
</dbReference>
<evidence type="ECO:0000256" key="3">
    <source>
        <dbReference type="ARBA" id="ARBA00022801"/>
    </source>
</evidence>
<dbReference type="PROSITE" id="PS51194">
    <property type="entry name" value="HELICASE_CTER"/>
    <property type="match status" value="1"/>
</dbReference>
<dbReference type="NCBIfam" id="TIGR04121">
    <property type="entry name" value="DEXH_lig_assoc"/>
    <property type="match status" value="1"/>
</dbReference>
<comment type="similarity">
    <text evidence="9">Belongs to the Lhr helicase family. Lhr-Core subfamily.</text>
</comment>
<dbReference type="SMART" id="SM00487">
    <property type="entry name" value="DEXDc"/>
    <property type="match status" value="1"/>
</dbReference>
<protein>
    <submittedName>
        <fullName evidence="12">Ligase-associated DNA damage response DEXH box helicase</fullName>
    </submittedName>
</protein>
<dbReference type="InterPro" id="IPR014001">
    <property type="entry name" value="Helicase_ATP-bd"/>
</dbReference>
<evidence type="ECO:0000256" key="7">
    <source>
        <dbReference type="ARBA" id="ARBA00023204"/>
    </source>
</evidence>
<gene>
    <name evidence="12" type="ORF">RZN69_03770</name>
</gene>
<evidence type="ECO:0000256" key="9">
    <source>
        <dbReference type="ARBA" id="ARBA00093467"/>
    </source>
</evidence>
<keyword evidence="3" id="KW-0378">Hydrolase</keyword>